<dbReference type="SUPFAM" id="SSF48208">
    <property type="entry name" value="Six-hairpin glycosidases"/>
    <property type="match status" value="1"/>
</dbReference>
<comment type="caution">
    <text evidence="1">The sequence shown here is derived from an EMBL/GenBank/DDBJ whole genome shotgun (WGS) entry which is preliminary data.</text>
</comment>
<dbReference type="AlphaFoldDB" id="T1ALG1"/>
<accession>T1ALG1</accession>
<organism evidence="1">
    <name type="scientific">mine drainage metagenome</name>
    <dbReference type="NCBI Taxonomy" id="410659"/>
    <lineage>
        <taxon>unclassified sequences</taxon>
        <taxon>metagenomes</taxon>
        <taxon>ecological metagenomes</taxon>
    </lineage>
</organism>
<dbReference type="InterPro" id="IPR008928">
    <property type="entry name" value="6-hairpin_glycosidase_sf"/>
</dbReference>
<evidence type="ECO:0000313" key="1">
    <source>
        <dbReference type="EMBL" id="EQD58207.1"/>
    </source>
</evidence>
<reference evidence="1" key="1">
    <citation type="submission" date="2013-08" db="EMBL/GenBank/DDBJ databases">
        <authorList>
            <person name="Mendez C."/>
            <person name="Richter M."/>
            <person name="Ferrer M."/>
            <person name="Sanchez J."/>
        </authorList>
    </citation>
    <scope>NUCLEOTIDE SEQUENCE</scope>
</reference>
<protein>
    <recommendedName>
        <fullName evidence="2">Alpha,alpha-trehalase</fullName>
    </recommendedName>
</protein>
<evidence type="ECO:0008006" key="2">
    <source>
        <dbReference type="Google" id="ProtNLM"/>
    </source>
</evidence>
<dbReference type="Gene3D" id="1.50.10.10">
    <property type="match status" value="1"/>
</dbReference>
<name>T1ALG1_9ZZZZ</name>
<feature type="non-terminal residue" evidence="1">
    <location>
        <position position="109"/>
    </location>
</feature>
<dbReference type="GO" id="GO:0005975">
    <property type="term" value="P:carbohydrate metabolic process"/>
    <property type="evidence" value="ECO:0007669"/>
    <property type="project" value="InterPro"/>
</dbReference>
<reference evidence="1" key="2">
    <citation type="journal article" date="2014" name="ISME J.">
        <title>Microbial stratification in low pH oxic and suboxic macroscopic growths along an acid mine drainage.</title>
        <authorList>
            <person name="Mendez-Garcia C."/>
            <person name="Mesa V."/>
            <person name="Sprenger R.R."/>
            <person name="Richter M."/>
            <person name="Diez M.S."/>
            <person name="Solano J."/>
            <person name="Bargiela R."/>
            <person name="Golyshina O.V."/>
            <person name="Manteca A."/>
            <person name="Ramos J.L."/>
            <person name="Gallego J.R."/>
            <person name="Llorente I."/>
            <person name="Martins Dos Santos V.A."/>
            <person name="Jensen O.N."/>
            <person name="Pelaez A.I."/>
            <person name="Sanchez J."/>
            <person name="Ferrer M."/>
        </authorList>
    </citation>
    <scope>NUCLEOTIDE SEQUENCE</scope>
</reference>
<sequence length="109" mass="12224">MFIAQSYALSTNVLHYDALRLAASLAGQHDQPALARRYRKQAAALKRAINRRFWRPARDLYMSYIGGRVRPAPYDAYDLLGLDLAIISGVADPARARLVLSHYPIWPAG</sequence>
<dbReference type="EMBL" id="AUZZ01003003">
    <property type="protein sequence ID" value="EQD58207.1"/>
    <property type="molecule type" value="Genomic_DNA"/>
</dbReference>
<gene>
    <name evidence="1" type="ORF">B2A_04467</name>
</gene>
<proteinExistence type="predicted"/>
<dbReference type="InterPro" id="IPR012341">
    <property type="entry name" value="6hp_glycosidase-like_sf"/>
</dbReference>